<evidence type="ECO:0008006" key="6">
    <source>
        <dbReference type="Google" id="ProtNLM"/>
    </source>
</evidence>
<dbReference type="EMBL" id="QMKO01002140">
    <property type="protein sequence ID" value="RTG84604.1"/>
    <property type="molecule type" value="Genomic_DNA"/>
</dbReference>
<feature type="region of interest" description="Disordered" evidence="1">
    <location>
        <begin position="112"/>
        <end position="193"/>
    </location>
</feature>
<reference evidence="4 5" key="1">
    <citation type="journal article" date="2019" name="PLoS Pathog.">
        <title>Genome sequence of the bovine parasite Schistosoma bovis Tanzania.</title>
        <authorList>
            <person name="Oey H."/>
            <person name="Zakrzewski M."/>
            <person name="Gobert G."/>
            <person name="Gravermann K."/>
            <person name="Stoye J."/>
            <person name="Jones M."/>
            <person name="Mcmanus D."/>
            <person name="Krause L."/>
        </authorList>
    </citation>
    <scope>NUCLEOTIDE SEQUENCE [LARGE SCALE GENOMIC DNA]</scope>
    <source>
        <strain evidence="4 5">TAN1997</strain>
    </source>
</reference>
<evidence type="ECO:0000313" key="5">
    <source>
        <dbReference type="Proteomes" id="UP000290809"/>
    </source>
</evidence>
<feature type="compositionally biased region" description="Low complexity" evidence="1">
    <location>
        <begin position="158"/>
        <end position="188"/>
    </location>
</feature>
<organism evidence="4 5">
    <name type="scientific">Schistosoma bovis</name>
    <name type="common">Blood fluke</name>
    <dbReference type="NCBI Taxonomy" id="6184"/>
    <lineage>
        <taxon>Eukaryota</taxon>
        <taxon>Metazoa</taxon>
        <taxon>Spiralia</taxon>
        <taxon>Lophotrochozoa</taxon>
        <taxon>Platyhelminthes</taxon>
        <taxon>Trematoda</taxon>
        <taxon>Digenea</taxon>
        <taxon>Strigeidida</taxon>
        <taxon>Schistosomatoidea</taxon>
        <taxon>Schistosomatidae</taxon>
        <taxon>Schistosoma</taxon>
    </lineage>
</organism>
<feature type="compositionally biased region" description="Low complexity" evidence="1">
    <location>
        <begin position="115"/>
        <end position="127"/>
    </location>
</feature>
<protein>
    <recommendedName>
        <fullName evidence="6">WW domain-containing protein</fullName>
    </recommendedName>
</protein>
<keyword evidence="5" id="KW-1185">Reference proteome</keyword>
<dbReference type="PROSITE" id="PS50056">
    <property type="entry name" value="TYR_PHOSPHATASE_2"/>
    <property type="match status" value="1"/>
</dbReference>
<dbReference type="InterPro" id="IPR029021">
    <property type="entry name" value="Prot-tyrosine_phosphatase-like"/>
</dbReference>
<dbReference type="Pfam" id="PF00397">
    <property type="entry name" value="WW"/>
    <property type="match status" value="1"/>
</dbReference>
<dbReference type="Gene3D" id="2.20.70.10">
    <property type="match status" value="1"/>
</dbReference>
<dbReference type="InterPro" id="IPR036020">
    <property type="entry name" value="WW_dom_sf"/>
</dbReference>
<accession>A0A430QAE5</accession>
<dbReference type="InterPro" id="IPR001202">
    <property type="entry name" value="WW_dom"/>
</dbReference>
<dbReference type="InterPro" id="IPR000387">
    <property type="entry name" value="Tyr_Pase_dom"/>
</dbReference>
<sequence length="480" mass="54319">MSSQGLPPGWSMGYDSITGFPFFIDHINKSTTWEDPRKSKTQSNITQNLQSVPSYSSESINNRRQYNLPGNEPVIDPSNPGDIKLGNVGDNIQRKTQSHYDNVSEPIPIKVHSISSSNNNNNNNNNSNHHEYEQKLNNTPATQSFDSYKPNQNSSTNKSESIPIKSVSVKISDDNNSNNNSDNNENVSQPTTSDPFSLIEQAQCELAEIETSYKTKAYLLLEDKLDKLMLRLDKIDSSGEIFIRNKRREVILAVQNALKNLENKLTQIKSDHQEHDISLTDQSSSSSNNNNNTNHKINKQDHSSIDSREIHIGSNEECQDKLNNYSVMSVYPPVTEQSTIVRMPRLSNADTRHGSFQPYPRGSKLSRQLQQPHVTLVEYKTARFLITDEPNAHNMENFIMDLEYDDGAPPPDVVIEKWFQLITDVCQQGPGSCIAVHCKAGLGRQRNGALNARQVQYLKNFHPKKRLRHIKSQSDRCELL</sequence>
<dbReference type="SUPFAM" id="SSF52799">
    <property type="entry name" value="(Phosphotyrosine protein) phosphatases II"/>
    <property type="match status" value="1"/>
</dbReference>
<name>A0A430QAE5_SCHBO</name>
<proteinExistence type="predicted"/>
<dbReference type="GO" id="GO:0051087">
    <property type="term" value="F:protein-folding chaperone binding"/>
    <property type="evidence" value="ECO:0007669"/>
    <property type="project" value="InterPro"/>
</dbReference>
<evidence type="ECO:0000256" key="1">
    <source>
        <dbReference type="SAM" id="MobiDB-lite"/>
    </source>
</evidence>
<feature type="domain" description="WW" evidence="2">
    <location>
        <begin position="4"/>
        <end position="38"/>
    </location>
</feature>
<comment type="caution">
    <text evidence="4">The sequence shown here is derived from an EMBL/GenBank/DDBJ whole genome shotgun (WGS) entry which is preliminary data.</text>
</comment>
<evidence type="ECO:0000313" key="4">
    <source>
        <dbReference type="EMBL" id="RTG84604.1"/>
    </source>
</evidence>
<dbReference type="Pfam" id="PF02179">
    <property type="entry name" value="BAG"/>
    <property type="match status" value="1"/>
</dbReference>
<dbReference type="SMART" id="SM00456">
    <property type="entry name" value="WW"/>
    <property type="match status" value="1"/>
</dbReference>
<evidence type="ECO:0000259" key="3">
    <source>
        <dbReference type="PROSITE" id="PS50056"/>
    </source>
</evidence>
<dbReference type="CDD" id="cd00201">
    <property type="entry name" value="WW"/>
    <property type="match status" value="1"/>
</dbReference>
<dbReference type="PROSITE" id="PS50020">
    <property type="entry name" value="WW_DOMAIN_2"/>
    <property type="match status" value="1"/>
</dbReference>
<feature type="compositionally biased region" description="Low complexity" evidence="1">
    <location>
        <begin position="283"/>
        <end position="292"/>
    </location>
</feature>
<dbReference type="Proteomes" id="UP000290809">
    <property type="component" value="Unassembled WGS sequence"/>
</dbReference>
<feature type="compositionally biased region" description="Polar residues" evidence="1">
    <location>
        <begin position="135"/>
        <end position="157"/>
    </location>
</feature>
<feature type="compositionally biased region" description="Polar residues" evidence="1">
    <location>
        <begin position="50"/>
        <end position="65"/>
    </location>
</feature>
<dbReference type="InterPro" id="IPR036533">
    <property type="entry name" value="BAG_dom_sf"/>
</dbReference>
<gene>
    <name evidence="4" type="ORF">DC041_0004069</name>
</gene>
<dbReference type="Gene3D" id="1.20.58.120">
    <property type="entry name" value="BAG domain"/>
    <property type="match status" value="1"/>
</dbReference>
<dbReference type="SUPFAM" id="SSF63491">
    <property type="entry name" value="BAG domain"/>
    <property type="match status" value="1"/>
</dbReference>
<dbReference type="Gene3D" id="3.90.190.10">
    <property type="entry name" value="Protein tyrosine phosphatase superfamily"/>
    <property type="match status" value="1"/>
</dbReference>
<evidence type="ECO:0000259" key="2">
    <source>
        <dbReference type="PROSITE" id="PS50020"/>
    </source>
</evidence>
<dbReference type="STRING" id="6184.A0A430QAE5"/>
<feature type="region of interest" description="Disordered" evidence="1">
    <location>
        <begin position="272"/>
        <end position="305"/>
    </location>
</feature>
<feature type="region of interest" description="Disordered" evidence="1">
    <location>
        <begin position="50"/>
        <end position="89"/>
    </location>
</feature>
<dbReference type="PROSITE" id="PS01159">
    <property type="entry name" value="WW_DOMAIN_1"/>
    <property type="match status" value="1"/>
</dbReference>
<dbReference type="SUPFAM" id="SSF51045">
    <property type="entry name" value="WW domain"/>
    <property type="match status" value="1"/>
</dbReference>
<dbReference type="InterPro" id="IPR003103">
    <property type="entry name" value="BAG_domain"/>
</dbReference>
<dbReference type="AlphaFoldDB" id="A0A430QAE5"/>
<feature type="domain" description="Tyrosine specific protein phosphatases" evidence="3">
    <location>
        <begin position="416"/>
        <end position="444"/>
    </location>
</feature>